<keyword evidence="4 10" id="KW-1133">Transmembrane helix</keyword>
<proteinExistence type="inferred from homology"/>
<evidence type="ECO:0000256" key="7">
    <source>
        <dbReference type="ARBA" id="ARBA00035120"/>
    </source>
</evidence>
<reference evidence="11 12" key="1">
    <citation type="submission" date="2024-03" db="EMBL/GenBank/DDBJ databases">
        <title>Actinomycetospora sp. OC33-EN08, a novel actinomycete isolated from wild orchid (Aerides multiflora).</title>
        <authorList>
            <person name="Suriyachadkun C."/>
        </authorList>
    </citation>
    <scope>NUCLEOTIDE SEQUENCE [LARGE SCALE GENOMIC DNA]</scope>
    <source>
        <strain evidence="11 12">OC33-EN08</strain>
    </source>
</reference>
<dbReference type="PANTHER" id="PTHR28259">
    <property type="entry name" value="FLUORIDE EXPORT PROTEIN 1-RELATED"/>
    <property type="match status" value="1"/>
</dbReference>
<feature type="transmembrane region" description="Helical" evidence="10">
    <location>
        <begin position="32"/>
        <end position="51"/>
    </location>
</feature>
<comment type="caution">
    <text evidence="11">The sequence shown here is derived from an EMBL/GenBank/DDBJ whole genome shotgun (WGS) entry which is preliminary data.</text>
</comment>
<evidence type="ECO:0000256" key="6">
    <source>
        <dbReference type="ARBA" id="ARBA00023303"/>
    </source>
</evidence>
<dbReference type="EMBL" id="JBBEGN010000027">
    <property type="protein sequence ID" value="MEJ2871729.1"/>
    <property type="molecule type" value="Genomic_DNA"/>
</dbReference>
<sequence length="120" mass="12144">MTGLWVALGAAVGAPTRYLVDRALQRTHGTSFPWGTFTVNVVASFVLGIVLGGASPSAVVAAVGTGFCGGLSTWSTLGYETVRLAEAGERAHSLFNVVMSTFAGLGAASLGLILGAALWS</sequence>
<dbReference type="Proteomes" id="UP001385809">
    <property type="component" value="Unassembled WGS sequence"/>
</dbReference>
<gene>
    <name evidence="10" type="primary">fluC</name>
    <name evidence="10" type="synonym">crcB</name>
    <name evidence="11" type="ORF">WCD74_28490</name>
</gene>
<evidence type="ECO:0000256" key="1">
    <source>
        <dbReference type="ARBA" id="ARBA00004651"/>
    </source>
</evidence>
<comment type="similarity">
    <text evidence="7 10">Belongs to the fluoride channel Fluc/FEX (TC 1.A.43) family.</text>
</comment>
<keyword evidence="12" id="KW-1185">Reference proteome</keyword>
<comment type="catalytic activity">
    <reaction evidence="8">
        <text>fluoride(in) = fluoride(out)</text>
        <dbReference type="Rhea" id="RHEA:76159"/>
        <dbReference type="ChEBI" id="CHEBI:17051"/>
    </reaction>
    <physiologicalReaction direction="left-to-right" evidence="8">
        <dbReference type="Rhea" id="RHEA:76160"/>
    </physiologicalReaction>
</comment>
<evidence type="ECO:0000256" key="4">
    <source>
        <dbReference type="ARBA" id="ARBA00022989"/>
    </source>
</evidence>
<name>A0ABU8MWN3_9PSEU</name>
<comment type="activity regulation">
    <text evidence="10">Na(+) is not transported, but it plays an essential structural role and its presence is essential for fluoride channel function.</text>
</comment>
<accession>A0ABU8MWN3</accession>
<keyword evidence="10" id="KW-0813">Transport</keyword>
<feature type="transmembrane region" description="Helical" evidence="10">
    <location>
        <begin position="58"/>
        <end position="77"/>
    </location>
</feature>
<keyword evidence="10" id="KW-0479">Metal-binding</keyword>
<feature type="binding site" evidence="10">
    <location>
        <position position="69"/>
    </location>
    <ligand>
        <name>Na(+)</name>
        <dbReference type="ChEBI" id="CHEBI:29101"/>
        <note>structural</note>
    </ligand>
</feature>
<feature type="binding site" evidence="10">
    <location>
        <position position="72"/>
    </location>
    <ligand>
        <name>Na(+)</name>
        <dbReference type="ChEBI" id="CHEBI:29101"/>
        <note>structural</note>
    </ligand>
</feature>
<dbReference type="Pfam" id="PF02537">
    <property type="entry name" value="CRCB"/>
    <property type="match status" value="1"/>
</dbReference>
<keyword evidence="2 10" id="KW-1003">Cell membrane</keyword>
<keyword evidence="5 10" id="KW-0472">Membrane</keyword>
<evidence type="ECO:0000313" key="11">
    <source>
        <dbReference type="EMBL" id="MEJ2871729.1"/>
    </source>
</evidence>
<comment type="subcellular location">
    <subcellularLocation>
        <location evidence="1 10">Cell membrane</location>
        <topology evidence="1 10">Multi-pass membrane protein</topology>
    </subcellularLocation>
</comment>
<comment type="function">
    <text evidence="9 10">Fluoride-specific ion channel. Important for reducing fluoride concentration in the cell, thus reducing its toxicity.</text>
</comment>
<keyword evidence="10" id="KW-0406">Ion transport</keyword>
<evidence type="ECO:0000256" key="2">
    <source>
        <dbReference type="ARBA" id="ARBA00022475"/>
    </source>
</evidence>
<evidence type="ECO:0000256" key="9">
    <source>
        <dbReference type="ARBA" id="ARBA00049940"/>
    </source>
</evidence>
<dbReference type="HAMAP" id="MF_00454">
    <property type="entry name" value="FluC"/>
    <property type="match status" value="1"/>
</dbReference>
<feature type="transmembrane region" description="Helical" evidence="10">
    <location>
        <begin position="97"/>
        <end position="119"/>
    </location>
</feature>
<dbReference type="RefSeq" id="WP_337698304.1">
    <property type="nucleotide sequence ID" value="NZ_JBBEGN010000027.1"/>
</dbReference>
<evidence type="ECO:0000256" key="3">
    <source>
        <dbReference type="ARBA" id="ARBA00022692"/>
    </source>
</evidence>
<organism evidence="11 12">
    <name type="scientific">Actinomycetospora aurantiaca</name>
    <dbReference type="NCBI Taxonomy" id="3129233"/>
    <lineage>
        <taxon>Bacteria</taxon>
        <taxon>Bacillati</taxon>
        <taxon>Actinomycetota</taxon>
        <taxon>Actinomycetes</taxon>
        <taxon>Pseudonocardiales</taxon>
        <taxon>Pseudonocardiaceae</taxon>
        <taxon>Actinomycetospora</taxon>
    </lineage>
</organism>
<evidence type="ECO:0000313" key="12">
    <source>
        <dbReference type="Proteomes" id="UP001385809"/>
    </source>
</evidence>
<evidence type="ECO:0000256" key="8">
    <source>
        <dbReference type="ARBA" id="ARBA00035585"/>
    </source>
</evidence>
<protein>
    <recommendedName>
        <fullName evidence="10">Fluoride-specific ion channel FluC</fullName>
    </recommendedName>
</protein>
<evidence type="ECO:0000256" key="5">
    <source>
        <dbReference type="ARBA" id="ARBA00023136"/>
    </source>
</evidence>
<evidence type="ECO:0000256" key="10">
    <source>
        <dbReference type="HAMAP-Rule" id="MF_00454"/>
    </source>
</evidence>
<dbReference type="PANTHER" id="PTHR28259:SF1">
    <property type="entry name" value="FLUORIDE EXPORT PROTEIN 1-RELATED"/>
    <property type="match status" value="1"/>
</dbReference>
<keyword evidence="6 10" id="KW-0407">Ion channel</keyword>
<keyword evidence="3 10" id="KW-0812">Transmembrane</keyword>
<keyword evidence="10" id="KW-0915">Sodium</keyword>
<dbReference type="InterPro" id="IPR003691">
    <property type="entry name" value="FluC"/>
</dbReference>